<keyword evidence="1" id="KW-0813">Transport</keyword>
<dbReference type="GO" id="GO:0034220">
    <property type="term" value="P:monoatomic ion transmembrane transport"/>
    <property type="evidence" value="ECO:0007669"/>
    <property type="project" value="UniProtKB-KW"/>
</dbReference>
<dbReference type="PRINTS" id="PR00254">
    <property type="entry name" value="NICOTINICR"/>
</dbReference>
<evidence type="ECO:0000256" key="9">
    <source>
        <dbReference type="ARBA" id="ARBA00023303"/>
    </source>
</evidence>
<evidence type="ECO:0000256" key="7">
    <source>
        <dbReference type="ARBA" id="ARBA00023170"/>
    </source>
</evidence>
<comment type="caution">
    <text evidence="12">The sequence shown here is derived from an EMBL/GenBank/DDBJ whole genome shotgun (WGS) entry which is preliminary data.</text>
</comment>
<keyword evidence="2" id="KW-1003">Cell membrane</keyword>
<dbReference type="EMBL" id="JBICCN010000026">
    <property type="protein sequence ID" value="KAL3102230.1"/>
    <property type="molecule type" value="Genomic_DNA"/>
</dbReference>
<evidence type="ECO:0000256" key="8">
    <source>
        <dbReference type="ARBA" id="ARBA00023286"/>
    </source>
</evidence>
<keyword evidence="3" id="KW-0812">Transmembrane</keyword>
<accession>A0ABD2KH27</accession>
<evidence type="ECO:0000256" key="1">
    <source>
        <dbReference type="ARBA" id="ARBA00022448"/>
    </source>
</evidence>
<proteinExistence type="predicted"/>
<keyword evidence="9" id="KW-0407">Ion channel</keyword>
<dbReference type="Proteomes" id="UP001620645">
    <property type="component" value="Unassembled WGS sequence"/>
</dbReference>
<evidence type="ECO:0000256" key="2">
    <source>
        <dbReference type="ARBA" id="ARBA00022475"/>
    </source>
</evidence>
<protein>
    <recommendedName>
        <fullName evidence="11">Neurotransmitter-gated ion-channel ligand-binding domain-containing protein</fullName>
    </recommendedName>
</protein>
<dbReference type="PANTHER" id="PTHR18945">
    <property type="entry name" value="NEUROTRANSMITTER GATED ION CHANNEL"/>
    <property type="match status" value="1"/>
</dbReference>
<dbReference type="InterPro" id="IPR002394">
    <property type="entry name" value="Nicotinic_acetylcholine_rcpt"/>
</dbReference>
<keyword evidence="5" id="KW-0406">Ion transport</keyword>
<dbReference type="InterPro" id="IPR006201">
    <property type="entry name" value="Neur_channel"/>
</dbReference>
<gene>
    <name evidence="12" type="ORF">niasHS_003639</name>
</gene>
<keyword evidence="7" id="KW-0675">Receptor</keyword>
<evidence type="ECO:0000313" key="13">
    <source>
        <dbReference type="Proteomes" id="UP001620645"/>
    </source>
</evidence>
<sequence>MPSERRKQSDERHRRLNAGALNHLRITRGLFRSLGTPTDAVVEFFGSVMANQMSSRLFEDLLSRYNKLVRPGKSPSDAIEIQFKFKLAQILDVHEKNQVLTTKGSLIHRWSDQRLSWEPTQYGNVTMLHVPGQLIWVPVR</sequence>
<dbReference type="InterPro" id="IPR036734">
    <property type="entry name" value="Neur_chan_lig-bd_sf"/>
</dbReference>
<dbReference type="SUPFAM" id="SSF63712">
    <property type="entry name" value="Nicotinic receptor ligand binding domain-like"/>
    <property type="match status" value="1"/>
</dbReference>
<evidence type="ECO:0000256" key="4">
    <source>
        <dbReference type="ARBA" id="ARBA00023018"/>
    </source>
</evidence>
<feature type="domain" description="Neurotransmitter-gated ion-channel ligand-binding" evidence="11">
    <location>
        <begin position="55"/>
        <end position="138"/>
    </location>
</feature>
<evidence type="ECO:0000256" key="6">
    <source>
        <dbReference type="ARBA" id="ARBA00023136"/>
    </source>
</evidence>
<keyword evidence="13" id="KW-1185">Reference proteome</keyword>
<dbReference type="GO" id="GO:0097060">
    <property type="term" value="C:synaptic membrane"/>
    <property type="evidence" value="ECO:0007669"/>
    <property type="project" value="UniProtKB-SubCell"/>
</dbReference>
<name>A0ABD2KH27_HETSC</name>
<comment type="subcellular location">
    <subcellularLocation>
        <location evidence="10">Synaptic cell membrane</location>
        <topology evidence="10">Multi-pass membrane protein</topology>
    </subcellularLocation>
</comment>
<dbReference type="Pfam" id="PF02931">
    <property type="entry name" value="Neur_chan_LBD"/>
    <property type="match status" value="1"/>
</dbReference>
<evidence type="ECO:0000259" key="11">
    <source>
        <dbReference type="Pfam" id="PF02931"/>
    </source>
</evidence>
<evidence type="ECO:0000256" key="10">
    <source>
        <dbReference type="ARBA" id="ARBA00034099"/>
    </source>
</evidence>
<keyword evidence="8" id="KW-1071">Ligand-gated ion channel</keyword>
<keyword evidence="4" id="KW-0770">Synapse</keyword>
<dbReference type="InterPro" id="IPR006202">
    <property type="entry name" value="Neur_chan_lig-bd"/>
</dbReference>
<reference evidence="12 13" key="1">
    <citation type="submission" date="2024-10" db="EMBL/GenBank/DDBJ databases">
        <authorList>
            <person name="Kim D."/>
        </authorList>
    </citation>
    <scope>NUCLEOTIDE SEQUENCE [LARGE SCALE GENOMIC DNA]</scope>
    <source>
        <strain evidence="12">Taebaek</strain>
    </source>
</reference>
<evidence type="ECO:0000313" key="12">
    <source>
        <dbReference type="EMBL" id="KAL3102230.1"/>
    </source>
</evidence>
<organism evidence="12 13">
    <name type="scientific">Heterodera schachtii</name>
    <name type="common">Sugarbeet cyst nematode worm</name>
    <name type="synonym">Tylenchus schachtii</name>
    <dbReference type="NCBI Taxonomy" id="97005"/>
    <lineage>
        <taxon>Eukaryota</taxon>
        <taxon>Metazoa</taxon>
        <taxon>Ecdysozoa</taxon>
        <taxon>Nematoda</taxon>
        <taxon>Chromadorea</taxon>
        <taxon>Rhabditida</taxon>
        <taxon>Tylenchina</taxon>
        <taxon>Tylenchomorpha</taxon>
        <taxon>Tylenchoidea</taxon>
        <taxon>Heteroderidae</taxon>
        <taxon>Heteroderinae</taxon>
        <taxon>Heterodera</taxon>
    </lineage>
</organism>
<dbReference type="AlphaFoldDB" id="A0ABD2KH27"/>
<dbReference type="Gene3D" id="2.70.170.10">
    <property type="entry name" value="Neurotransmitter-gated ion-channel ligand-binding domain"/>
    <property type="match status" value="1"/>
</dbReference>
<keyword evidence="6" id="KW-0472">Membrane</keyword>
<evidence type="ECO:0000256" key="5">
    <source>
        <dbReference type="ARBA" id="ARBA00023065"/>
    </source>
</evidence>
<evidence type="ECO:0000256" key="3">
    <source>
        <dbReference type="ARBA" id="ARBA00022692"/>
    </source>
</evidence>